<dbReference type="RefSeq" id="WP_262706471.1">
    <property type="nucleotide sequence ID" value="NZ_JACHGG010000009.1"/>
</dbReference>
<evidence type="ECO:0000313" key="1">
    <source>
        <dbReference type="EMBL" id="MBB6061152.1"/>
    </source>
</evidence>
<proteinExistence type="predicted"/>
<protein>
    <submittedName>
        <fullName evidence="1">Ornithine carbamoyltransferase</fullName>
    </submittedName>
</protein>
<comment type="caution">
    <text evidence="1">The sequence shown here is derived from an EMBL/GenBank/DDBJ whole genome shotgun (WGS) entry which is preliminary data.</text>
</comment>
<dbReference type="EMBL" id="JACHGG010000009">
    <property type="protein sequence ID" value="MBB6061152.1"/>
    <property type="molecule type" value="Genomic_DNA"/>
</dbReference>
<keyword evidence="1" id="KW-0808">Transferase</keyword>
<dbReference type="AlphaFoldDB" id="A0A7W9T3Y2"/>
<keyword evidence="2" id="KW-1185">Reference proteome</keyword>
<evidence type="ECO:0000313" key="2">
    <source>
        <dbReference type="Proteomes" id="UP000532746"/>
    </source>
</evidence>
<name>A0A7W9T3Y2_9BACT</name>
<organism evidence="1 2">
    <name type="scientific">Hymenobacter luteus</name>
    <dbReference type="NCBI Taxonomy" id="1411122"/>
    <lineage>
        <taxon>Bacteria</taxon>
        <taxon>Pseudomonadati</taxon>
        <taxon>Bacteroidota</taxon>
        <taxon>Cytophagia</taxon>
        <taxon>Cytophagales</taxon>
        <taxon>Hymenobacteraceae</taxon>
        <taxon>Hymenobacter</taxon>
    </lineage>
</organism>
<dbReference type="GO" id="GO:0016740">
    <property type="term" value="F:transferase activity"/>
    <property type="evidence" value="ECO:0007669"/>
    <property type="project" value="UniProtKB-KW"/>
</dbReference>
<dbReference type="Proteomes" id="UP000532746">
    <property type="component" value="Unassembled WGS sequence"/>
</dbReference>
<reference evidence="1 2" key="1">
    <citation type="submission" date="2020-08" db="EMBL/GenBank/DDBJ databases">
        <title>Genomic Encyclopedia of Type Strains, Phase IV (KMG-IV): sequencing the most valuable type-strain genomes for metagenomic binning, comparative biology and taxonomic classification.</title>
        <authorList>
            <person name="Goeker M."/>
        </authorList>
    </citation>
    <scope>NUCLEOTIDE SEQUENCE [LARGE SCALE GENOMIC DNA]</scope>
    <source>
        <strain evidence="1 2">DSM 26718</strain>
    </source>
</reference>
<gene>
    <name evidence="1" type="ORF">HNQ93_004031</name>
</gene>
<accession>A0A7W9T3Y2</accession>
<sequence length="42" mass="4563">MCQPFTQGQVSDAVLDAPGSLIIQEAGNRTFSMQTSLHELLK</sequence>